<dbReference type="AlphaFoldDB" id="A0A1X1VGP3"/>
<evidence type="ECO:0000256" key="5">
    <source>
        <dbReference type="ARBA" id="ARBA00023002"/>
    </source>
</evidence>
<feature type="domain" description="Acyl-CoA dehydrogenase/oxidase C-terminal" evidence="6">
    <location>
        <begin position="223"/>
        <end position="361"/>
    </location>
</feature>
<dbReference type="Pfam" id="PF00441">
    <property type="entry name" value="Acyl-CoA_dh_1"/>
    <property type="match status" value="1"/>
</dbReference>
<gene>
    <name evidence="8" type="ORF">AWC08_07735</name>
</gene>
<name>A0A1X1VGP3_MYCGO</name>
<dbReference type="Gene3D" id="1.20.140.10">
    <property type="entry name" value="Butyryl-CoA Dehydrogenase, subunit A, domain 3"/>
    <property type="match status" value="1"/>
</dbReference>
<protein>
    <submittedName>
        <fullName evidence="8">Acyl-CoA dehydrogenase</fullName>
    </submittedName>
</protein>
<evidence type="ECO:0000256" key="3">
    <source>
        <dbReference type="ARBA" id="ARBA00022630"/>
    </source>
</evidence>
<dbReference type="Gene3D" id="2.40.110.10">
    <property type="entry name" value="Butyryl-CoA Dehydrogenase, subunit A, domain 2"/>
    <property type="match status" value="1"/>
</dbReference>
<dbReference type="Proteomes" id="UP000193928">
    <property type="component" value="Unassembled WGS sequence"/>
</dbReference>
<dbReference type="InterPro" id="IPR013786">
    <property type="entry name" value="AcylCoA_DH/ox_N"/>
</dbReference>
<proteinExistence type="inferred from homology"/>
<accession>A0A1X1VGP3</accession>
<dbReference type="InterPro" id="IPR046373">
    <property type="entry name" value="Acyl-CoA_Oxase/DH_mid-dom_sf"/>
</dbReference>
<evidence type="ECO:0000256" key="1">
    <source>
        <dbReference type="ARBA" id="ARBA00001974"/>
    </source>
</evidence>
<dbReference type="GO" id="GO:0003995">
    <property type="term" value="F:acyl-CoA dehydrogenase activity"/>
    <property type="evidence" value="ECO:0007669"/>
    <property type="project" value="TreeGrafter"/>
</dbReference>
<dbReference type="SUPFAM" id="SSF56645">
    <property type="entry name" value="Acyl-CoA dehydrogenase NM domain-like"/>
    <property type="match status" value="1"/>
</dbReference>
<dbReference type="InterPro" id="IPR009100">
    <property type="entry name" value="AcylCoA_DH/oxidase_NM_dom_sf"/>
</dbReference>
<dbReference type="Pfam" id="PF02771">
    <property type="entry name" value="Acyl-CoA_dh_N"/>
    <property type="match status" value="1"/>
</dbReference>
<dbReference type="GO" id="GO:0050660">
    <property type="term" value="F:flavin adenine dinucleotide binding"/>
    <property type="evidence" value="ECO:0007669"/>
    <property type="project" value="InterPro"/>
</dbReference>
<evidence type="ECO:0000256" key="2">
    <source>
        <dbReference type="ARBA" id="ARBA00009347"/>
    </source>
</evidence>
<dbReference type="Gene3D" id="1.10.540.10">
    <property type="entry name" value="Acyl-CoA dehydrogenase/oxidase, N-terminal domain"/>
    <property type="match status" value="1"/>
</dbReference>
<comment type="similarity">
    <text evidence="2">Belongs to the acyl-CoA dehydrogenase family.</text>
</comment>
<organism evidence="8 9">
    <name type="scientific">Mycobacterium gordonae</name>
    <dbReference type="NCBI Taxonomy" id="1778"/>
    <lineage>
        <taxon>Bacteria</taxon>
        <taxon>Bacillati</taxon>
        <taxon>Actinomycetota</taxon>
        <taxon>Actinomycetes</taxon>
        <taxon>Mycobacteriales</taxon>
        <taxon>Mycobacteriaceae</taxon>
        <taxon>Mycobacterium</taxon>
    </lineage>
</organism>
<evidence type="ECO:0000313" key="9">
    <source>
        <dbReference type="Proteomes" id="UP000193928"/>
    </source>
</evidence>
<feature type="domain" description="Acyl-CoA dehydrogenase/oxidase N-terminal" evidence="7">
    <location>
        <begin position="7"/>
        <end position="117"/>
    </location>
</feature>
<dbReference type="RefSeq" id="WP_069433200.1">
    <property type="nucleotide sequence ID" value="NZ_JACKSU010000048.1"/>
</dbReference>
<keyword evidence="9" id="KW-1185">Reference proteome</keyword>
<keyword evidence="5" id="KW-0560">Oxidoreductase</keyword>
<dbReference type="PANTHER" id="PTHR43884:SF20">
    <property type="entry name" value="ACYL-COA DEHYDROGENASE FADE28"/>
    <property type="match status" value="1"/>
</dbReference>
<comment type="caution">
    <text evidence="8">The sequence shown here is derived from an EMBL/GenBank/DDBJ whole genome shotgun (WGS) entry which is preliminary data.</text>
</comment>
<evidence type="ECO:0000259" key="6">
    <source>
        <dbReference type="Pfam" id="PF00441"/>
    </source>
</evidence>
<reference evidence="8 9" key="1">
    <citation type="submission" date="2016-01" db="EMBL/GenBank/DDBJ databases">
        <title>The new phylogeny of the genus Mycobacterium.</title>
        <authorList>
            <person name="Tarcisio F."/>
            <person name="Conor M."/>
            <person name="Antonella G."/>
            <person name="Elisabetta G."/>
            <person name="Giulia F.S."/>
            <person name="Sara T."/>
            <person name="Anna F."/>
            <person name="Clotilde B."/>
            <person name="Roberto B."/>
            <person name="Veronica D.S."/>
            <person name="Fabio R."/>
            <person name="Monica P."/>
            <person name="Olivier J."/>
            <person name="Enrico T."/>
            <person name="Nicola S."/>
        </authorList>
    </citation>
    <scope>NUCLEOTIDE SEQUENCE [LARGE SCALE GENOMIC DNA]</scope>
    <source>
        <strain evidence="8 9">DSM 44160</strain>
    </source>
</reference>
<evidence type="ECO:0000259" key="7">
    <source>
        <dbReference type="Pfam" id="PF02771"/>
    </source>
</evidence>
<dbReference type="CDD" id="cd00567">
    <property type="entry name" value="ACAD"/>
    <property type="match status" value="1"/>
</dbReference>
<dbReference type="SUPFAM" id="SSF47203">
    <property type="entry name" value="Acyl-CoA dehydrogenase C-terminal domain-like"/>
    <property type="match status" value="1"/>
</dbReference>
<sequence>MDFRYSTEQADFQASLRRFLRQQAPPARMREATADDGHDRRLWQRLCGEFELTALHTPSQYGGVGATMVETAIAFSELGRSLTPVPFAATMFAIEAVLRMGDDEQRKKLLAGLLTGEQVATLAAGGHDSAELSAVRGERRGERTLLTGECGPVLHGHVADLIVVPAMVDDRVVLHVVAADAPGVCVERLPSFDLTRPVARVRLSQAPADVLAAGSPGDFGRVMDVARVWLAAEMLGGAEACLDMAVEYACRRTQFDRPIGSFQAVKHTCAEMMIEIDATRAAVMYAAMSTTTGDELHLAAPLAKAQAADTFVQCAGAAIQVHGGIAFTWEHDLHLYFRRATTTAALFGSSAQHRALLADRAGL</sequence>
<comment type="cofactor">
    <cofactor evidence="1">
        <name>FAD</name>
        <dbReference type="ChEBI" id="CHEBI:57692"/>
    </cofactor>
</comment>
<evidence type="ECO:0000313" key="8">
    <source>
        <dbReference type="EMBL" id="ORV68290.1"/>
    </source>
</evidence>
<dbReference type="EMBL" id="LQOY01000242">
    <property type="protein sequence ID" value="ORV68290.1"/>
    <property type="molecule type" value="Genomic_DNA"/>
</dbReference>
<dbReference type="InterPro" id="IPR036250">
    <property type="entry name" value="AcylCo_DH-like_C"/>
</dbReference>
<evidence type="ECO:0000256" key="4">
    <source>
        <dbReference type="ARBA" id="ARBA00022827"/>
    </source>
</evidence>
<dbReference type="InterPro" id="IPR037069">
    <property type="entry name" value="AcylCoA_DH/ox_N_sf"/>
</dbReference>
<keyword evidence="4" id="KW-0274">FAD</keyword>
<dbReference type="PANTHER" id="PTHR43884">
    <property type="entry name" value="ACYL-COA DEHYDROGENASE"/>
    <property type="match status" value="1"/>
</dbReference>
<dbReference type="InterPro" id="IPR009075">
    <property type="entry name" value="AcylCo_DH/oxidase_C"/>
</dbReference>
<keyword evidence="3" id="KW-0285">Flavoprotein</keyword>